<evidence type="ECO:0000313" key="2">
    <source>
        <dbReference type="EMBL" id="KIM98738.1"/>
    </source>
</evidence>
<dbReference type="AlphaFoldDB" id="A0A0C3CID7"/>
<organism evidence="2 3">
    <name type="scientific">Oidiodendron maius (strain Zn)</name>
    <dbReference type="NCBI Taxonomy" id="913774"/>
    <lineage>
        <taxon>Eukaryota</taxon>
        <taxon>Fungi</taxon>
        <taxon>Dikarya</taxon>
        <taxon>Ascomycota</taxon>
        <taxon>Pezizomycotina</taxon>
        <taxon>Leotiomycetes</taxon>
        <taxon>Leotiomycetes incertae sedis</taxon>
        <taxon>Myxotrichaceae</taxon>
        <taxon>Oidiodendron</taxon>
    </lineage>
</organism>
<feature type="region of interest" description="Disordered" evidence="1">
    <location>
        <begin position="196"/>
        <end position="230"/>
    </location>
</feature>
<accession>A0A0C3CID7</accession>
<name>A0A0C3CID7_OIDMZ</name>
<keyword evidence="3" id="KW-1185">Reference proteome</keyword>
<sequence>MAPAKSDQNASNQPPAPRDHPVQTETPQVGGIENAEQPIEPGVSVAIGRPGDSTIAISDRMKADFDEAASLAPSQPLPYGDDFPDEPLQSEIYDVNYIYNPESGVSLAIGRPGDSTITLSDQEMAEFEEYSRWARTQPLPEGDDFPDEPAPTPYIIDPETAPVYDWPPPETWIQETDSEGRRRWRNLNCALVSYWPPPGVLNDEAENRNTAERHGNPDPTDRSSEAPLRK</sequence>
<gene>
    <name evidence="2" type="ORF">OIDMADRAFT_181973</name>
</gene>
<feature type="region of interest" description="Disordered" evidence="1">
    <location>
        <begin position="137"/>
        <end position="179"/>
    </location>
</feature>
<feature type="region of interest" description="Disordered" evidence="1">
    <location>
        <begin position="1"/>
        <end position="51"/>
    </location>
</feature>
<dbReference type="OrthoDB" id="3598207at2759"/>
<evidence type="ECO:0000313" key="3">
    <source>
        <dbReference type="Proteomes" id="UP000054321"/>
    </source>
</evidence>
<reference evidence="3" key="2">
    <citation type="submission" date="2015-01" db="EMBL/GenBank/DDBJ databases">
        <title>Evolutionary Origins and Diversification of the Mycorrhizal Mutualists.</title>
        <authorList>
            <consortium name="DOE Joint Genome Institute"/>
            <consortium name="Mycorrhizal Genomics Consortium"/>
            <person name="Kohler A."/>
            <person name="Kuo A."/>
            <person name="Nagy L.G."/>
            <person name="Floudas D."/>
            <person name="Copeland A."/>
            <person name="Barry K.W."/>
            <person name="Cichocki N."/>
            <person name="Veneault-Fourrey C."/>
            <person name="LaButti K."/>
            <person name="Lindquist E.A."/>
            <person name="Lipzen A."/>
            <person name="Lundell T."/>
            <person name="Morin E."/>
            <person name="Murat C."/>
            <person name="Riley R."/>
            <person name="Ohm R."/>
            <person name="Sun H."/>
            <person name="Tunlid A."/>
            <person name="Henrissat B."/>
            <person name="Grigoriev I.V."/>
            <person name="Hibbett D.S."/>
            <person name="Martin F."/>
        </authorList>
    </citation>
    <scope>NUCLEOTIDE SEQUENCE [LARGE SCALE GENOMIC DNA]</scope>
    <source>
        <strain evidence="3">Zn</strain>
    </source>
</reference>
<proteinExistence type="predicted"/>
<feature type="compositionally biased region" description="Basic and acidic residues" evidence="1">
    <location>
        <begin position="205"/>
        <end position="230"/>
    </location>
</feature>
<dbReference type="EMBL" id="KN832880">
    <property type="protein sequence ID" value="KIM98738.1"/>
    <property type="molecule type" value="Genomic_DNA"/>
</dbReference>
<reference evidence="2 3" key="1">
    <citation type="submission" date="2014-04" db="EMBL/GenBank/DDBJ databases">
        <authorList>
            <consortium name="DOE Joint Genome Institute"/>
            <person name="Kuo A."/>
            <person name="Martino E."/>
            <person name="Perotto S."/>
            <person name="Kohler A."/>
            <person name="Nagy L.G."/>
            <person name="Floudas D."/>
            <person name="Copeland A."/>
            <person name="Barry K.W."/>
            <person name="Cichocki N."/>
            <person name="Veneault-Fourrey C."/>
            <person name="LaButti K."/>
            <person name="Lindquist E.A."/>
            <person name="Lipzen A."/>
            <person name="Lundell T."/>
            <person name="Morin E."/>
            <person name="Murat C."/>
            <person name="Sun H."/>
            <person name="Tunlid A."/>
            <person name="Henrissat B."/>
            <person name="Grigoriev I.V."/>
            <person name="Hibbett D.S."/>
            <person name="Martin F."/>
            <person name="Nordberg H.P."/>
            <person name="Cantor M.N."/>
            <person name="Hua S.X."/>
        </authorList>
    </citation>
    <scope>NUCLEOTIDE SEQUENCE [LARGE SCALE GENOMIC DNA]</scope>
    <source>
        <strain evidence="2 3">Zn</strain>
    </source>
</reference>
<protein>
    <submittedName>
        <fullName evidence="2">Uncharacterized protein</fullName>
    </submittedName>
</protein>
<evidence type="ECO:0000256" key="1">
    <source>
        <dbReference type="SAM" id="MobiDB-lite"/>
    </source>
</evidence>
<feature type="compositionally biased region" description="Polar residues" evidence="1">
    <location>
        <begin position="1"/>
        <end position="13"/>
    </location>
</feature>
<dbReference type="Proteomes" id="UP000054321">
    <property type="component" value="Unassembled WGS sequence"/>
</dbReference>
<dbReference type="HOGENOM" id="CLU_1205094_0_0_1"/>
<dbReference type="InParanoid" id="A0A0C3CID7"/>